<sequence>MGILQRIVLVMIMLVVTACGGGGGAEVTVTVPIRATMATVVTGTTAVGTVSVTGLAVAAPYGLNFAVTMPPGATLSAVATSGGYAASGFASISGTNGLILVSSDVASGEIMTVTFANVPSGAQASDFGIAVTAVYDRNGTLIQ</sequence>
<organism evidence="1 2">
    <name type="scientific">Geomonas propionica</name>
    <dbReference type="NCBI Taxonomy" id="2798582"/>
    <lineage>
        <taxon>Bacteria</taxon>
        <taxon>Pseudomonadati</taxon>
        <taxon>Thermodesulfobacteriota</taxon>
        <taxon>Desulfuromonadia</taxon>
        <taxon>Geobacterales</taxon>
        <taxon>Geobacteraceae</taxon>
        <taxon>Geomonas</taxon>
    </lineage>
</organism>
<gene>
    <name evidence="1" type="ORF">JFN90_15005</name>
</gene>
<dbReference type="Proteomes" id="UP000641025">
    <property type="component" value="Unassembled WGS sequence"/>
</dbReference>
<reference evidence="1 2" key="1">
    <citation type="submission" date="2020-12" db="EMBL/GenBank/DDBJ databases">
        <title>Geomonas sp. Red259, isolated from paddy soil.</title>
        <authorList>
            <person name="Xu Z."/>
            <person name="Zhang Z."/>
            <person name="Masuda Y."/>
            <person name="Itoh H."/>
            <person name="Senoo K."/>
        </authorList>
    </citation>
    <scope>NUCLEOTIDE SEQUENCE [LARGE SCALE GENOMIC DNA]</scope>
    <source>
        <strain evidence="1 2">Red259</strain>
    </source>
</reference>
<evidence type="ECO:0008006" key="3">
    <source>
        <dbReference type="Google" id="ProtNLM"/>
    </source>
</evidence>
<dbReference type="PROSITE" id="PS51257">
    <property type="entry name" value="PROKAR_LIPOPROTEIN"/>
    <property type="match status" value="1"/>
</dbReference>
<evidence type="ECO:0000313" key="1">
    <source>
        <dbReference type="EMBL" id="MBJ6801441.1"/>
    </source>
</evidence>
<comment type="caution">
    <text evidence="1">The sequence shown here is derived from an EMBL/GenBank/DDBJ whole genome shotgun (WGS) entry which is preliminary data.</text>
</comment>
<dbReference type="EMBL" id="JAEMHK010000011">
    <property type="protein sequence ID" value="MBJ6801441.1"/>
    <property type="molecule type" value="Genomic_DNA"/>
</dbReference>
<protein>
    <recommendedName>
        <fullName evidence="3">Cohesin domain-containing protein</fullName>
    </recommendedName>
</protein>
<keyword evidence="2" id="KW-1185">Reference proteome</keyword>
<dbReference type="RefSeq" id="WP_199395934.1">
    <property type="nucleotide sequence ID" value="NZ_JAEMHK010000011.1"/>
</dbReference>
<name>A0ABS0YU49_9BACT</name>
<accession>A0ABS0YU49</accession>
<proteinExistence type="predicted"/>
<evidence type="ECO:0000313" key="2">
    <source>
        <dbReference type="Proteomes" id="UP000641025"/>
    </source>
</evidence>